<dbReference type="GO" id="GO:0006364">
    <property type="term" value="P:rRNA processing"/>
    <property type="evidence" value="ECO:0007669"/>
    <property type="project" value="InterPro"/>
</dbReference>
<dbReference type="PANTHER" id="PTHR33515">
    <property type="entry name" value="RIBOSOME-BINDING FACTOR A, CHLOROPLASTIC-RELATED"/>
    <property type="match status" value="1"/>
</dbReference>
<reference evidence="1" key="1">
    <citation type="submission" date="2018-05" db="EMBL/GenBank/DDBJ databases">
        <authorList>
            <person name="Lanie J.A."/>
            <person name="Ng W.-L."/>
            <person name="Kazmierczak K.M."/>
            <person name="Andrzejewski T.M."/>
            <person name="Davidsen T.M."/>
            <person name="Wayne K.J."/>
            <person name="Tettelin H."/>
            <person name="Glass J.I."/>
            <person name="Rusch D."/>
            <person name="Podicherti R."/>
            <person name="Tsui H.-C.T."/>
            <person name="Winkler M.E."/>
        </authorList>
    </citation>
    <scope>NUCLEOTIDE SEQUENCE</scope>
</reference>
<dbReference type="EMBL" id="UINC01002339">
    <property type="protein sequence ID" value="SUZ95605.1"/>
    <property type="molecule type" value="Genomic_DNA"/>
</dbReference>
<gene>
    <name evidence="1" type="ORF">METZ01_LOCUS48459</name>
</gene>
<dbReference type="PROSITE" id="PS01319">
    <property type="entry name" value="RBFA"/>
    <property type="match status" value="1"/>
</dbReference>
<dbReference type="InterPro" id="IPR000238">
    <property type="entry name" value="RbfA"/>
</dbReference>
<sequence>MITFSRVTISPDLKHAKVFFSVLNKKIPIDKIQIEMDNRAKSFRKYLGQELRIKFTPELKFFYDETVEYTQKIDTIFQKLKRDD</sequence>
<accession>A0A381RUP0</accession>
<evidence type="ECO:0008006" key="2">
    <source>
        <dbReference type="Google" id="ProtNLM"/>
    </source>
</evidence>
<dbReference type="GO" id="GO:0005829">
    <property type="term" value="C:cytosol"/>
    <property type="evidence" value="ECO:0007669"/>
    <property type="project" value="TreeGrafter"/>
</dbReference>
<dbReference type="Gene3D" id="3.30.300.20">
    <property type="match status" value="1"/>
</dbReference>
<dbReference type="InterPro" id="IPR015946">
    <property type="entry name" value="KH_dom-like_a/b"/>
</dbReference>
<dbReference type="GO" id="GO:0043024">
    <property type="term" value="F:ribosomal small subunit binding"/>
    <property type="evidence" value="ECO:0007669"/>
    <property type="project" value="TreeGrafter"/>
</dbReference>
<dbReference type="NCBIfam" id="TIGR00082">
    <property type="entry name" value="rbfA"/>
    <property type="match status" value="1"/>
</dbReference>
<proteinExistence type="predicted"/>
<dbReference type="AlphaFoldDB" id="A0A381RUP0"/>
<dbReference type="PANTHER" id="PTHR33515:SF1">
    <property type="entry name" value="RIBOSOME-BINDING FACTOR A, CHLOROPLASTIC-RELATED"/>
    <property type="match status" value="1"/>
</dbReference>
<organism evidence="1">
    <name type="scientific">marine metagenome</name>
    <dbReference type="NCBI Taxonomy" id="408172"/>
    <lineage>
        <taxon>unclassified sequences</taxon>
        <taxon>metagenomes</taxon>
        <taxon>ecological metagenomes</taxon>
    </lineage>
</organism>
<dbReference type="Pfam" id="PF02033">
    <property type="entry name" value="RBFA"/>
    <property type="match status" value="1"/>
</dbReference>
<dbReference type="SUPFAM" id="SSF89919">
    <property type="entry name" value="Ribosome-binding factor A, RbfA"/>
    <property type="match status" value="1"/>
</dbReference>
<dbReference type="InterPro" id="IPR020053">
    <property type="entry name" value="Ribosome-bd_factorA_CS"/>
</dbReference>
<protein>
    <recommendedName>
        <fullName evidence="2">Ribosome-binding factor A</fullName>
    </recommendedName>
</protein>
<name>A0A381RUP0_9ZZZZ</name>
<evidence type="ECO:0000313" key="1">
    <source>
        <dbReference type="EMBL" id="SUZ95605.1"/>
    </source>
</evidence>
<dbReference type="InterPro" id="IPR023799">
    <property type="entry name" value="RbfA_dom_sf"/>
</dbReference>